<dbReference type="InterPro" id="IPR036390">
    <property type="entry name" value="WH_DNA-bd_sf"/>
</dbReference>
<dbReference type="Pfam" id="PF01638">
    <property type="entry name" value="HxlR"/>
    <property type="match status" value="1"/>
</dbReference>
<protein>
    <submittedName>
        <fullName evidence="5">Transcriptional regulator, HxlR family</fullName>
    </submittedName>
</protein>
<dbReference type="SUPFAM" id="SSF55718">
    <property type="entry name" value="SCP-like"/>
    <property type="match status" value="1"/>
</dbReference>
<keyword evidence="3" id="KW-0804">Transcription</keyword>
<sequence>MIKKRSYQQYCPLATGLDIIGQRWTLLIIRELLIAPKRYKALLENLPGMGTNLLAERLKTLMNLDLIEQIVQLTPRVSKVYQLTDLGQELEKPVLALTQWGSQFLKKKQPKFLFRPEWVLILIKAAFKPQKAAYLNICCEWHVDGLIFYIRVDEGRLEIKLGAAENPMATVKTDGENFSAVVLGQSRLKDTIVNGAFKITGSGLAVVRIMQILCIKDSRTQSEIA</sequence>
<dbReference type="AlphaFoldDB" id="A0A3B1CTX9"/>
<dbReference type="PANTHER" id="PTHR33204">
    <property type="entry name" value="TRANSCRIPTIONAL REGULATOR, MARR FAMILY"/>
    <property type="match status" value="1"/>
</dbReference>
<feature type="domain" description="HTH hxlR-type" evidence="4">
    <location>
        <begin position="11"/>
        <end position="109"/>
    </location>
</feature>
<gene>
    <name evidence="5" type="ORF">MNBD_NITROSPIRAE01-1351</name>
</gene>
<keyword evidence="2" id="KW-0238">DNA-binding</keyword>
<proteinExistence type="predicted"/>
<dbReference type="GO" id="GO:0003677">
    <property type="term" value="F:DNA binding"/>
    <property type="evidence" value="ECO:0007669"/>
    <property type="project" value="UniProtKB-KW"/>
</dbReference>
<reference evidence="5" key="1">
    <citation type="submission" date="2018-06" db="EMBL/GenBank/DDBJ databases">
        <authorList>
            <person name="Zhirakovskaya E."/>
        </authorList>
    </citation>
    <scope>NUCLEOTIDE SEQUENCE</scope>
</reference>
<dbReference type="InterPro" id="IPR002577">
    <property type="entry name" value="HTH_HxlR"/>
</dbReference>
<dbReference type="Gene3D" id="1.10.10.10">
    <property type="entry name" value="Winged helix-like DNA-binding domain superfamily/Winged helix DNA-binding domain"/>
    <property type="match status" value="1"/>
</dbReference>
<keyword evidence="1" id="KW-0805">Transcription regulation</keyword>
<evidence type="ECO:0000259" key="4">
    <source>
        <dbReference type="PROSITE" id="PS51118"/>
    </source>
</evidence>
<evidence type="ECO:0000313" key="5">
    <source>
        <dbReference type="EMBL" id="VAX31832.1"/>
    </source>
</evidence>
<evidence type="ECO:0000256" key="2">
    <source>
        <dbReference type="ARBA" id="ARBA00023125"/>
    </source>
</evidence>
<dbReference type="PROSITE" id="PS51118">
    <property type="entry name" value="HTH_HXLR"/>
    <property type="match status" value="1"/>
</dbReference>
<name>A0A3B1CTX9_9ZZZZ</name>
<evidence type="ECO:0000256" key="3">
    <source>
        <dbReference type="ARBA" id="ARBA00023163"/>
    </source>
</evidence>
<dbReference type="InterPro" id="IPR036388">
    <property type="entry name" value="WH-like_DNA-bd_sf"/>
</dbReference>
<dbReference type="PANTHER" id="PTHR33204:SF18">
    <property type="entry name" value="TRANSCRIPTIONAL REGULATORY PROTEIN"/>
    <property type="match status" value="1"/>
</dbReference>
<accession>A0A3B1CTX9</accession>
<organism evidence="5">
    <name type="scientific">hydrothermal vent metagenome</name>
    <dbReference type="NCBI Taxonomy" id="652676"/>
    <lineage>
        <taxon>unclassified sequences</taxon>
        <taxon>metagenomes</taxon>
        <taxon>ecological metagenomes</taxon>
    </lineage>
</organism>
<dbReference type="SUPFAM" id="SSF46785">
    <property type="entry name" value="Winged helix' DNA-binding domain"/>
    <property type="match status" value="1"/>
</dbReference>
<dbReference type="Gene3D" id="3.30.1050.10">
    <property type="entry name" value="SCP2 sterol-binding domain"/>
    <property type="match status" value="1"/>
</dbReference>
<dbReference type="EMBL" id="UOGF01000079">
    <property type="protein sequence ID" value="VAX31832.1"/>
    <property type="molecule type" value="Genomic_DNA"/>
</dbReference>
<evidence type="ECO:0000256" key="1">
    <source>
        <dbReference type="ARBA" id="ARBA00023015"/>
    </source>
</evidence>
<dbReference type="InterPro" id="IPR036527">
    <property type="entry name" value="SCP2_sterol-bd_dom_sf"/>
</dbReference>